<dbReference type="GO" id="GO:0009421">
    <property type="term" value="C:bacterial-type flagellum filament cap"/>
    <property type="evidence" value="ECO:0007669"/>
    <property type="project" value="InterPro"/>
</dbReference>
<evidence type="ECO:0000256" key="5">
    <source>
        <dbReference type="RuleBase" id="RU362066"/>
    </source>
</evidence>
<keyword evidence="8" id="KW-0282">Flagellum</keyword>
<keyword evidence="8" id="KW-0966">Cell projection</keyword>
<feature type="domain" description="Flagellar hook-associated protein 2 C-terminal" evidence="7">
    <location>
        <begin position="250"/>
        <end position="473"/>
    </location>
</feature>
<keyword evidence="4 5" id="KW-0975">Bacterial flagellum</keyword>
<evidence type="ECO:0000256" key="3">
    <source>
        <dbReference type="ARBA" id="ARBA00023054"/>
    </source>
</evidence>
<proteinExistence type="inferred from homology"/>
<sequence>MAISSVGIGSGLDVERIITETVALEKEPIKTLEVKAETINSKISTYGQIKSSVDTLNSAARDLTLDSGFGAVKINSSNSSAVNATMTGLAAQGSYNVNVEKLAQSQTSVSIKLGAKDTMGAAGTMRFVIGNPGKAGAELKTVDLDIASTDTLEGIVAKINGNPDLSKSVVASVITDSTGKQQLMVRSRETGLDNQFSMSMGTLVTQADVDAWGGDVAPKPVVGTIKPIDAAGSNFEALGASGGITLAQGAANAKITLNGVAIESNTNTFKDIIPGLSMSVSAEGKSLLSINQDKDATQEKIQKFVDAYNAVNELLAASTKYDQESKTAGVLQGDSSTVSLQNSLRMLTQGIAGNATGKFNRLSDIGIQMQQGGALTLDAAKLQEALGDMDSVKSMFAAKPDALGNGGGIAVNFKTLTDELLAYEGTLNNKTDSLEKQLELNKAEVEKVEKRAETVEERLRKQYTALDVKMASLSSLDSYISQMVTSWNKSKG</sequence>
<dbReference type="RefSeq" id="WP_279851421.1">
    <property type="nucleotide sequence ID" value="NZ_JAOCIA010000039.1"/>
</dbReference>
<accession>A0AA43AYT0</accession>
<evidence type="ECO:0000256" key="1">
    <source>
        <dbReference type="ARBA" id="ARBA00009764"/>
    </source>
</evidence>
<dbReference type="GO" id="GO:0009424">
    <property type="term" value="C:bacterial-type flagellum hook"/>
    <property type="evidence" value="ECO:0007669"/>
    <property type="project" value="UniProtKB-UniRule"/>
</dbReference>
<dbReference type="PANTHER" id="PTHR30288">
    <property type="entry name" value="FLAGELLAR CAP/ASSEMBLY PROTEIN FLID"/>
    <property type="match status" value="1"/>
</dbReference>
<dbReference type="PANTHER" id="PTHR30288:SF0">
    <property type="entry name" value="FLAGELLAR HOOK-ASSOCIATED PROTEIN 2"/>
    <property type="match status" value="1"/>
</dbReference>
<dbReference type="Pfam" id="PF02465">
    <property type="entry name" value="FliD_N"/>
    <property type="match status" value="1"/>
</dbReference>
<protein>
    <recommendedName>
        <fullName evidence="5">Flagellar hook-associated protein 2</fullName>
        <shortName evidence="5">HAP2</shortName>
    </recommendedName>
    <alternativeName>
        <fullName evidence="5">Flagellar cap protein</fullName>
    </alternativeName>
</protein>
<comment type="subcellular location">
    <subcellularLocation>
        <location evidence="5">Secreted</location>
    </subcellularLocation>
    <subcellularLocation>
        <location evidence="5">Bacterial flagellum</location>
    </subcellularLocation>
</comment>
<comment type="subunit">
    <text evidence="2 5">Homopentamer.</text>
</comment>
<evidence type="ECO:0000313" key="8">
    <source>
        <dbReference type="EMBL" id="MDH2006939.1"/>
    </source>
</evidence>
<dbReference type="GO" id="GO:0007155">
    <property type="term" value="P:cell adhesion"/>
    <property type="evidence" value="ECO:0007669"/>
    <property type="project" value="InterPro"/>
</dbReference>
<comment type="caution">
    <text evidence="8">The sequence shown here is derived from an EMBL/GenBank/DDBJ whole genome shotgun (WGS) entry which is preliminary data.</text>
</comment>
<organism evidence="8 9">
    <name type="scientific">Comamonas aquatica</name>
    <dbReference type="NCBI Taxonomy" id="225991"/>
    <lineage>
        <taxon>Bacteria</taxon>
        <taxon>Pseudomonadati</taxon>
        <taxon>Pseudomonadota</taxon>
        <taxon>Betaproteobacteria</taxon>
        <taxon>Burkholderiales</taxon>
        <taxon>Comamonadaceae</taxon>
        <taxon>Comamonas</taxon>
    </lineage>
</organism>
<comment type="similarity">
    <text evidence="1 5">Belongs to the FliD family.</text>
</comment>
<evidence type="ECO:0000313" key="9">
    <source>
        <dbReference type="Proteomes" id="UP001161294"/>
    </source>
</evidence>
<keyword evidence="8" id="KW-0969">Cilium</keyword>
<name>A0AA43AYT0_9BURK</name>
<dbReference type="InterPro" id="IPR040026">
    <property type="entry name" value="FliD"/>
</dbReference>
<evidence type="ECO:0000256" key="4">
    <source>
        <dbReference type="ARBA" id="ARBA00023143"/>
    </source>
</evidence>
<dbReference type="GO" id="GO:0071973">
    <property type="term" value="P:bacterial-type flagellum-dependent cell motility"/>
    <property type="evidence" value="ECO:0007669"/>
    <property type="project" value="TreeGrafter"/>
</dbReference>
<comment type="function">
    <text evidence="5">Required for morphogenesis and for the elongation of the flagellar filament by facilitating polymerization of the flagellin monomers at the tip of growing filament. Forms a capping structure, which prevents flagellin subunits (transported through the central channel of the flagellum) from leaking out without polymerization at the distal end.</text>
</comment>
<dbReference type="Proteomes" id="UP001161294">
    <property type="component" value="Unassembled WGS sequence"/>
</dbReference>
<dbReference type="InterPro" id="IPR010809">
    <property type="entry name" value="FliD_C"/>
</dbReference>
<evidence type="ECO:0000256" key="2">
    <source>
        <dbReference type="ARBA" id="ARBA00011255"/>
    </source>
</evidence>
<evidence type="ECO:0000259" key="6">
    <source>
        <dbReference type="Pfam" id="PF02465"/>
    </source>
</evidence>
<reference evidence="8" key="1">
    <citation type="submission" date="2022-09" db="EMBL/GenBank/DDBJ databases">
        <title>Intensive care unit water sources are persistently colonized with multi-drug resistant bacteria and are the site of extensive horizontal gene transfer of antibiotic resistance genes.</title>
        <authorList>
            <person name="Diorio-Toth L."/>
        </authorList>
    </citation>
    <scope>NUCLEOTIDE SEQUENCE</scope>
    <source>
        <strain evidence="8">GD03686</strain>
    </source>
</reference>
<dbReference type="EMBL" id="JAOCJW010000038">
    <property type="protein sequence ID" value="MDH2006939.1"/>
    <property type="molecule type" value="Genomic_DNA"/>
</dbReference>
<feature type="domain" description="Flagellar hook-associated protein 2 N-terminal" evidence="6">
    <location>
        <begin position="10"/>
        <end position="106"/>
    </location>
</feature>
<dbReference type="InterPro" id="IPR003481">
    <property type="entry name" value="FliD_N"/>
</dbReference>
<evidence type="ECO:0000259" key="7">
    <source>
        <dbReference type="Pfam" id="PF07195"/>
    </source>
</evidence>
<dbReference type="Pfam" id="PF07195">
    <property type="entry name" value="FliD_C"/>
    <property type="match status" value="1"/>
</dbReference>
<keyword evidence="3 5" id="KW-0175">Coiled coil</keyword>
<gene>
    <name evidence="8" type="primary">fliD</name>
    <name evidence="8" type="ORF">N5J23_15575</name>
</gene>
<feature type="coiled-coil region" evidence="5">
    <location>
        <begin position="431"/>
        <end position="465"/>
    </location>
</feature>
<keyword evidence="5" id="KW-0964">Secreted</keyword>
<dbReference type="GO" id="GO:0005576">
    <property type="term" value="C:extracellular region"/>
    <property type="evidence" value="ECO:0007669"/>
    <property type="project" value="UniProtKB-SubCell"/>
</dbReference>
<dbReference type="AlphaFoldDB" id="A0AA43AYT0"/>